<comment type="caution">
    <text evidence="2">The sequence shown here is derived from an EMBL/GenBank/DDBJ whole genome shotgun (WGS) entry which is preliminary data.</text>
</comment>
<proteinExistence type="inferred from homology"/>
<dbReference type="PANTHER" id="PTHR43734">
    <property type="entry name" value="PHYTOENE DESATURASE"/>
    <property type="match status" value="1"/>
</dbReference>
<dbReference type="RefSeq" id="WP_284138807.1">
    <property type="nucleotide sequence ID" value="NZ_JASJUT010000018.1"/>
</dbReference>
<dbReference type="PANTHER" id="PTHR43734:SF1">
    <property type="entry name" value="PHYTOENE DESATURASE"/>
    <property type="match status" value="1"/>
</dbReference>
<dbReference type="Proteomes" id="UP001231915">
    <property type="component" value="Unassembled WGS sequence"/>
</dbReference>
<protein>
    <submittedName>
        <fullName evidence="2">FAD-dependent oxidoreductase</fullName>
    </submittedName>
</protein>
<dbReference type="Gene3D" id="3.50.50.60">
    <property type="entry name" value="FAD/NAD(P)-binding domain"/>
    <property type="match status" value="1"/>
</dbReference>
<name>A0ABT7ETN2_9GAMM</name>
<dbReference type="SUPFAM" id="SSF51905">
    <property type="entry name" value="FAD/NAD(P)-binding domain"/>
    <property type="match status" value="1"/>
</dbReference>
<keyword evidence="3" id="KW-1185">Reference proteome</keyword>
<gene>
    <name evidence="2" type="ORF">QNM18_25520</name>
</gene>
<dbReference type="InterPro" id="IPR036188">
    <property type="entry name" value="FAD/NAD-bd_sf"/>
</dbReference>
<accession>A0ABT7ETN2</accession>
<organism evidence="2 3">
    <name type="scientific">Pseudoalteromonas obscura</name>
    <dbReference type="NCBI Taxonomy" id="3048491"/>
    <lineage>
        <taxon>Bacteria</taxon>
        <taxon>Pseudomonadati</taxon>
        <taxon>Pseudomonadota</taxon>
        <taxon>Gammaproteobacteria</taxon>
        <taxon>Alteromonadales</taxon>
        <taxon>Pseudoalteromonadaceae</taxon>
        <taxon>Pseudoalteromonas</taxon>
    </lineage>
</organism>
<evidence type="ECO:0000313" key="3">
    <source>
        <dbReference type="Proteomes" id="UP001231915"/>
    </source>
</evidence>
<comment type="similarity">
    <text evidence="1">Belongs to the carotenoid/retinoid oxidoreductase family.</text>
</comment>
<sequence length="459" mass="51316">MQNKAVVVGGGICGLMAALLLKRNFKEVTLIEQSDEVGGLFRSVKDDLGAYYDMGSHIPNATGIEELDTLLFGAPHEQGNHWNVIKKLKSGNYFGGSWDLNSPFADSKKLDVATYQQGCSELIQSTTPSSQNHIMPYCQEVLGETFTQHIIKPILEKLYGRHTDLSKLTMGAGLFGFTRILAFDAEVANALKDLPVFDAKLGYQTEAHFIARQQKDASSTPDYYYPTSHCGIQAWVDYLKTKVEQAGVDIRCNCKISSLETRARKVEKVFIEGEPQALECDLLFWSAPPFIALNALGLPVVANRPELRTAIVFHLNLSKPLVDKQSHYLWVWDKYSDIFRLTLYPNLNPQSEFNTLSAEILCRPEEVENYQLDAIMHELKEMQVVDPNATCLSHVKQVIHNTFPVPTEAFEQNNEKNYSTLASSVDNIIISGRSGGKQWRQADVLVAAFNEINQYLGAG</sequence>
<reference evidence="2 3" key="1">
    <citation type="submission" date="2023-05" db="EMBL/GenBank/DDBJ databases">
        <title>Pseudoalteromonas ardens sp. nov., Pseudoalteromonas obscura sp. nov., and Pseudoalteromonas umbrosa sp. nov., isolated from the coral Montipora capitata.</title>
        <authorList>
            <person name="Thomas E.M."/>
            <person name="Smith E.M."/>
            <person name="Papke E."/>
            <person name="Shlafstein M.D."/>
            <person name="Oline D.K."/>
            <person name="Videau P."/>
            <person name="Saw J.H."/>
            <person name="Strangman W.K."/>
            <person name="Ushijima B."/>
        </authorList>
    </citation>
    <scope>NUCLEOTIDE SEQUENCE [LARGE SCALE GENOMIC DNA]</scope>
    <source>
        <strain evidence="2 3">P94</strain>
    </source>
</reference>
<dbReference type="EMBL" id="JASJUT010000018">
    <property type="protein sequence ID" value="MDK2598418.1"/>
    <property type="molecule type" value="Genomic_DNA"/>
</dbReference>
<evidence type="ECO:0000313" key="2">
    <source>
        <dbReference type="EMBL" id="MDK2598418.1"/>
    </source>
</evidence>
<dbReference type="Pfam" id="PF13450">
    <property type="entry name" value="NAD_binding_8"/>
    <property type="match status" value="1"/>
</dbReference>
<evidence type="ECO:0000256" key="1">
    <source>
        <dbReference type="ARBA" id="ARBA00006046"/>
    </source>
</evidence>